<dbReference type="Proteomes" id="UP000838878">
    <property type="component" value="Chromosome 5"/>
</dbReference>
<dbReference type="FunFam" id="3.90.260.10:FF:000001">
    <property type="entry name" value="Protein-glutamine gamma-glutamyltransferase 2"/>
    <property type="match status" value="1"/>
</dbReference>
<dbReference type="InterPro" id="IPR023608">
    <property type="entry name" value="Transglutaminase_animal"/>
</dbReference>
<gene>
    <name evidence="11" type="ORF">BINO364_LOCUS11507</name>
</gene>
<dbReference type="SMART" id="SM00460">
    <property type="entry name" value="TGc"/>
    <property type="match status" value="1"/>
</dbReference>
<dbReference type="EMBL" id="OV170225">
    <property type="protein sequence ID" value="CAH0725982.1"/>
    <property type="molecule type" value="Genomic_DNA"/>
</dbReference>
<dbReference type="SUPFAM" id="SSF81296">
    <property type="entry name" value="E set domains"/>
    <property type="match status" value="1"/>
</dbReference>
<evidence type="ECO:0000256" key="4">
    <source>
        <dbReference type="ARBA" id="ARBA00022837"/>
    </source>
</evidence>
<evidence type="ECO:0000259" key="10">
    <source>
        <dbReference type="SMART" id="SM00460"/>
    </source>
</evidence>
<comment type="catalytic activity">
    <reaction evidence="7">
        <text>L-glutaminyl-[protein] + L-lysyl-[protein] = [protein]-L-lysyl-N(6)-5-L-glutamyl-[protein] + NH4(+)</text>
        <dbReference type="Rhea" id="RHEA:54816"/>
        <dbReference type="Rhea" id="RHEA-COMP:9752"/>
        <dbReference type="Rhea" id="RHEA-COMP:10207"/>
        <dbReference type="Rhea" id="RHEA-COMP:14005"/>
        <dbReference type="ChEBI" id="CHEBI:28938"/>
        <dbReference type="ChEBI" id="CHEBI:29969"/>
        <dbReference type="ChEBI" id="CHEBI:30011"/>
        <dbReference type="ChEBI" id="CHEBI:138370"/>
        <dbReference type="EC" id="2.3.2.13"/>
    </reaction>
</comment>
<reference evidence="11" key="1">
    <citation type="submission" date="2021-12" db="EMBL/GenBank/DDBJ databases">
        <authorList>
            <person name="Martin H S."/>
        </authorList>
    </citation>
    <scope>NUCLEOTIDE SEQUENCE</scope>
</reference>
<evidence type="ECO:0000313" key="11">
    <source>
        <dbReference type="EMBL" id="CAH0725982.1"/>
    </source>
</evidence>
<feature type="non-terminal residue" evidence="11">
    <location>
        <position position="798"/>
    </location>
</feature>
<dbReference type="GO" id="GO:0046872">
    <property type="term" value="F:metal ion binding"/>
    <property type="evidence" value="ECO:0007669"/>
    <property type="project" value="UniProtKB-KW"/>
</dbReference>
<dbReference type="FunFam" id="2.60.40.10:FF:000090">
    <property type="entry name" value="Protein-glutamine gamma-glutamyltransferase 2"/>
    <property type="match status" value="1"/>
</dbReference>
<organism evidence="11 12">
    <name type="scientific">Brenthis ino</name>
    <name type="common">lesser marbled fritillary</name>
    <dbReference type="NCBI Taxonomy" id="405034"/>
    <lineage>
        <taxon>Eukaryota</taxon>
        <taxon>Metazoa</taxon>
        <taxon>Ecdysozoa</taxon>
        <taxon>Arthropoda</taxon>
        <taxon>Hexapoda</taxon>
        <taxon>Insecta</taxon>
        <taxon>Pterygota</taxon>
        <taxon>Neoptera</taxon>
        <taxon>Endopterygota</taxon>
        <taxon>Lepidoptera</taxon>
        <taxon>Glossata</taxon>
        <taxon>Ditrysia</taxon>
        <taxon>Papilionoidea</taxon>
        <taxon>Nymphalidae</taxon>
        <taxon>Heliconiinae</taxon>
        <taxon>Argynnini</taxon>
        <taxon>Brenthis</taxon>
    </lineage>
</organism>
<dbReference type="OrthoDB" id="437511at2759"/>
<feature type="domain" description="Transglutaminase-like" evidence="10">
    <location>
        <begin position="357"/>
        <end position="450"/>
    </location>
</feature>
<feature type="binding site" evidence="9">
    <location>
        <position position="542"/>
    </location>
    <ligand>
        <name>Ca(2+)</name>
        <dbReference type="ChEBI" id="CHEBI:29108"/>
    </ligand>
</feature>
<keyword evidence="3 9" id="KW-0479">Metal-binding</keyword>
<dbReference type="InterPro" id="IPR013783">
    <property type="entry name" value="Ig-like_fold"/>
</dbReference>
<evidence type="ECO:0000256" key="2">
    <source>
        <dbReference type="ARBA" id="ARBA00022679"/>
    </source>
</evidence>
<feature type="binding site" evidence="9">
    <location>
        <position position="537"/>
    </location>
    <ligand>
        <name>Ca(2+)</name>
        <dbReference type="ChEBI" id="CHEBI:29108"/>
    </ligand>
</feature>
<feature type="binding site" evidence="9">
    <location>
        <position position="489"/>
    </location>
    <ligand>
        <name>Ca(2+)</name>
        <dbReference type="ChEBI" id="CHEBI:29108"/>
    </ligand>
</feature>
<keyword evidence="12" id="KW-1185">Reference proteome</keyword>
<evidence type="ECO:0000256" key="7">
    <source>
        <dbReference type="ARBA" id="ARBA00051843"/>
    </source>
</evidence>
<feature type="active site" evidence="8">
    <location>
        <position position="424"/>
    </location>
</feature>
<dbReference type="InterPro" id="IPR014756">
    <property type="entry name" value="Ig_E-set"/>
</dbReference>
<comment type="cofactor">
    <cofactor evidence="9">
        <name>Ca(2+)</name>
        <dbReference type="ChEBI" id="CHEBI:29108"/>
    </cofactor>
    <text evidence="9">Binds 1 Ca(2+) ion per subunit.</text>
</comment>
<keyword evidence="2" id="KW-0808">Transferase</keyword>
<dbReference type="PANTHER" id="PTHR11590">
    <property type="entry name" value="PROTEIN-GLUTAMINE GAMMA-GLUTAMYLTRANSFERASE"/>
    <property type="match status" value="1"/>
</dbReference>
<evidence type="ECO:0000313" key="12">
    <source>
        <dbReference type="Proteomes" id="UP000838878"/>
    </source>
</evidence>
<dbReference type="PIRSF" id="PIRSF000459">
    <property type="entry name" value="TGM_EBP42"/>
    <property type="match status" value="1"/>
</dbReference>
<dbReference type="FunFam" id="2.60.40.10:FF:000171">
    <property type="entry name" value="protein-glutamine gamma-glutamyltransferase 6"/>
    <property type="match status" value="1"/>
</dbReference>
<evidence type="ECO:0000256" key="1">
    <source>
        <dbReference type="ARBA" id="ARBA00005968"/>
    </source>
</evidence>
<feature type="active site" evidence="8">
    <location>
        <position position="365"/>
    </location>
</feature>
<accession>A0A8J9W4R9</accession>
<evidence type="ECO:0000256" key="9">
    <source>
        <dbReference type="PIRSR" id="PIRSR000459-2"/>
    </source>
</evidence>
<proteinExistence type="inferred from homology"/>
<evidence type="ECO:0000256" key="3">
    <source>
        <dbReference type="ARBA" id="ARBA00022723"/>
    </source>
</evidence>
<dbReference type="Pfam" id="PF00868">
    <property type="entry name" value="Transglut_N"/>
    <property type="match status" value="1"/>
</dbReference>
<name>A0A8J9W4R9_9NEOP</name>
<dbReference type="InterPro" id="IPR050779">
    <property type="entry name" value="Transglutaminase"/>
</dbReference>
<comment type="similarity">
    <text evidence="1">Belongs to the transglutaminase superfamily. Transglutaminase family.</text>
</comment>
<dbReference type="Gene3D" id="2.60.40.10">
    <property type="entry name" value="Immunoglobulins"/>
    <property type="match status" value="3"/>
</dbReference>
<dbReference type="InterPro" id="IPR008958">
    <property type="entry name" value="Transglutaminase_C"/>
</dbReference>
<dbReference type="AlphaFoldDB" id="A0A8J9W4R9"/>
<dbReference type="PANTHER" id="PTHR11590:SF69">
    <property type="entry name" value="RE08173P"/>
    <property type="match status" value="1"/>
</dbReference>
<keyword evidence="5" id="KW-0012">Acyltransferase</keyword>
<dbReference type="SUPFAM" id="SSF49309">
    <property type="entry name" value="Transglutaminase, two C-terminal domains"/>
    <property type="match status" value="2"/>
</dbReference>
<dbReference type="Gene3D" id="3.90.260.10">
    <property type="entry name" value="Transglutaminase-like"/>
    <property type="match status" value="1"/>
</dbReference>
<dbReference type="SUPFAM" id="SSF54001">
    <property type="entry name" value="Cysteine proteinases"/>
    <property type="match status" value="1"/>
</dbReference>
<dbReference type="Pfam" id="PF01841">
    <property type="entry name" value="Transglut_core"/>
    <property type="match status" value="1"/>
</dbReference>
<dbReference type="GO" id="GO:0003810">
    <property type="term" value="F:protein-glutamine gamma-glutamyltransferase activity"/>
    <property type="evidence" value="ECO:0007669"/>
    <property type="project" value="UniProtKB-EC"/>
</dbReference>
<evidence type="ECO:0000256" key="5">
    <source>
        <dbReference type="ARBA" id="ARBA00023315"/>
    </source>
</evidence>
<feature type="active site" evidence="8">
    <location>
        <position position="447"/>
    </location>
</feature>
<evidence type="ECO:0000256" key="8">
    <source>
        <dbReference type="PIRSR" id="PIRSR000459-1"/>
    </source>
</evidence>
<feature type="binding site" evidence="9">
    <location>
        <position position="487"/>
    </location>
    <ligand>
        <name>Ca(2+)</name>
        <dbReference type="ChEBI" id="CHEBI:29108"/>
    </ligand>
</feature>
<evidence type="ECO:0000256" key="6">
    <source>
        <dbReference type="ARBA" id="ARBA00024222"/>
    </source>
</evidence>
<dbReference type="InterPro" id="IPR036238">
    <property type="entry name" value="Transglutaminase_C_sf"/>
</dbReference>
<dbReference type="InterPro" id="IPR002931">
    <property type="entry name" value="Transglutaminase-like"/>
</dbReference>
<dbReference type="InterPro" id="IPR038765">
    <property type="entry name" value="Papain-like_cys_pep_sf"/>
</dbReference>
<dbReference type="InterPro" id="IPR001102">
    <property type="entry name" value="Transglutaminase_N"/>
</dbReference>
<dbReference type="EC" id="2.3.2.13" evidence="6"/>
<protein>
    <recommendedName>
        <fullName evidence="6">protein-glutamine gamma-glutamyltransferase</fullName>
        <ecNumber evidence="6">2.3.2.13</ecNumber>
    </recommendedName>
</protein>
<sequence length="798" mass="90589">MGAVKSKLSSVCPPRCGCCRLQKFDSYDLKVLPRPPRLVYGIDLVYTVEGMEYIKNLWRHYFGHRHKYIIVPFQPDVVDGTRQGVLAVQGIDFCIESNGENHHTNKFNLMSRDVDRCLVVRRGQSFKLDILLNRPYDANRDAISFIFYVSDVQKRGPSDESSAAVPMLEKGSETIGIWNAVYEGQIDSHLIVAVTAASDCIVAAWRFDIDTRLNGGGSLSYTHPQPIYVLFNPWCPNDSVYMPEHSHREEYILEDGGIMYRGVYNIIKPIPWFYAQYEKDILECALYLVREIGKVKGRARGDPIRIVRALSAAVNVQDDNGVLFGNWGKELSDYNGGSHPLKWVGSLSILQKYYEKKKPIKYAQCWVYAGVLTTVCRALGIPCRPVTGYDAAHDSQGSLTIDIIKDEEGNTLEDFTRDSVWNYHVWNEVWIDRPDLGSEYGGWQAIDSTPQETSEDVYRCGPASLRAVRDGEVQKPYDSSYVFAQVNADKILWKYSGEIQPLKLIGRDTVSIGRNISTKVVGRMEREDITNLYKYPERTQEERATMEKALRKSESIFARYYLNDVFNDIIFDFELRDDIKIGQDFNVVLHIKNRSTINQHRVKGILRVDAVTYTGVTGDGVKRHEFDIVMTPEAKEKVTLLVTFDDYYKKLIDQASFNIACLASIVDRNFDFFAQDDFRVRNPDIKIVIDGKPTSKQEFSVTVTLENPLPIPLKNGKFYIQSSGLDKQLKIELNENVAPGALATAQFKLTPPWAGRHQISAKFTSKELHDVDGFRSIMVSLPDSNGIPLIDANESLDI</sequence>
<keyword evidence="4 9" id="KW-0106">Calcium</keyword>
<dbReference type="Pfam" id="PF00927">
    <property type="entry name" value="Transglut_C"/>
    <property type="match status" value="2"/>
</dbReference>
<dbReference type="InterPro" id="IPR036985">
    <property type="entry name" value="Transglutaminase-like_sf"/>
</dbReference>